<comment type="caution">
    <text evidence="2">The sequence shown here is derived from an EMBL/GenBank/DDBJ whole genome shotgun (WGS) entry which is preliminary data.</text>
</comment>
<gene>
    <name evidence="2" type="ORF">ACFPKY_19440</name>
</gene>
<reference evidence="3" key="1">
    <citation type="journal article" date="2019" name="Int. J. Syst. Evol. Microbiol.">
        <title>The Global Catalogue of Microorganisms (GCM) 10K type strain sequencing project: providing services to taxonomists for standard genome sequencing and annotation.</title>
        <authorList>
            <consortium name="The Broad Institute Genomics Platform"/>
            <consortium name="The Broad Institute Genome Sequencing Center for Infectious Disease"/>
            <person name="Wu L."/>
            <person name="Ma J."/>
        </authorList>
    </citation>
    <scope>NUCLEOTIDE SEQUENCE [LARGE SCALE GENOMIC DNA]</scope>
    <source>
        <strain evidence="3">KACC 13778</strain>
    </source>
</reference>
<dbReference type="SUPFAM" id="SSF54909">
    <property type="entry name" value="Dimeric alpha+beta barrel"/>
    <property type="match status" value="1"/>
</dbReference>
<keyword evidence="2" id="KW-0560">Oxidoreductase</keyword>
<evidence type="ECO:0000313" key="2">
    <source>
        <dbReference type="EMBL" id="MFC5495295.1"/>
    </source>
</evidence>
<sequence>MIVVNRFRVAVADGAAFRADLTTAREALAACRGYVGGEIGRNIDDPELWVLTTRWENVGSYRRALSSYDVKLRAVACLSRAIEEPSAYESAEPGADLNITDVRSLG</sequence>
<keyword evidence="3" id="KW-1185">Reference proteome</keyword>
<dbReference type="EMBL" id="JBHSMD010000006">
    <property type="protein sequence ID" value="MFC5495295.1"/>
    <property type="molecule type" value="Genomic_DNA"/>
</dbReference>
<dbReference type="GO" id="GO:0004497">
    <property type="term" value="F:monooxygenase activity"/>
    <property type="evidence" value="ECO:0007669"/>
    <property type="project" value="UniProtKB-KW"/>
</dbReference>
<keyword evidence="2" id="KW-0503">Monooxygenase</keyword>
<name>A0ABW0N5S5_9ACTN</name>
<protein>
    <submittedName>
        <fullName evidence="2">Antibiotic biosynthesis monooxygenase family protein</fullName>
    </submittedName>
</protein>
<dbReference type="InterPro" id="IPR011008">
    <property type="entry name" value="Dimeric_a/b-barrel"/>
</dbReference>
<organism evidence="2 3">
    <name type="scientific">Nocardioides caricicola</name>
    <dbReference type="NCBI Taxonomy" id="634770"/>
    <lineage>
        <taxon>Bacteria</taxon>
        <taxon>Bacillati</taxon>
        <taxon>Actinomycetota</taxon>
        <taxon>Actinomycetes</taxon>
        <taxon>Propionibacteriales</taxon>
        <taxon>Nocardioidaceae</taxon>
        <taxon>Nocardioides</taxon>
    </lineage>
</organism>
<evidence type="ECO:0000313" key="3">
    <source>
        <dbReference type="Proteomes" id="UP001595956"/>
    </source>
</evidence>
<feature type="domain" description="ABM" evidence="1">
    <location>
        <begin position="2"/>
        <end position="68"/>
    </location>
</feature>
<dbReference type="Proteomes" id="UP001595956">
    <property type="component" value="Unassembled WGS sequence"/>
</dbReference>
<dbReference type="InterPro" id="IPR007138">
    <property type="entry name" value="ABM_dom"/>
</dbReference>
<proteinExistence type="predicted"/>
<dbReference type="Gene3D" id="3.30.70.100">
    <property type="match status" value="1"/>
</dbReference>
<accession>A0ABW0N5S5</accession>
<dbReference type="Pfam" id="PF03992">
    <property type="entry name" value="ABM"/>
    <property type="match status" value="1"/>
</dbReference>
<evidence type="ECO:0000259" key="1">
    <source>
        <dbReference type="Pfam" id="PF03992"/>
    </source>
</evidence>
<dbReference type="RefSeq" id="WP_345173393.1">
    <property type="nucleotide sequence ID" value="NZ_BAABFQ010000005.1"/>
</dbReference>